<dbReference type="PATRIC" id="fig|698759.3.peg.4922"/>
<keyword evidence="2" id="KW-1185">Reference proteome</keyword>
<reference evidence="1 2" key="1">
    <citation type="submission" date="2012-11" db="EMBL/GenBank/DDBJ databases">
        <authorList>
            <person name="Huguet-Tapia J.C."/>
            <person name="Durkin A.S."/>
            <person name="Pettis G.S."/>
            <person name="Badger J.H."/>
        </authorList>
    </citation>
    <scope>NUCLEOTIDE SEQUENCE [LARGE SCALE GENOMIC DNA]</scope>
    <source>
        <strain evidence="1 2">91-03</strain>
    </source>
</reference>
<organism evidence="1 2">
    <name type="scientific">Streptomyces ipomoeae 91-03</name>
    <dbReference type="NCBI Taxonomy" id="698759"/>
    <lineage>
        <taxon>Bacteria</taxon>
        <taxon>Bacillati</taxon>
        <taxon>Actinomycetota</taxon>
        <taxon>Actinomycetes</taxon>
        <taxon>Kitasatosporales</taxon>
        <taxon>Streptomycetaceae</taxon>
        <taxon>Streptomyces</taxon>
    </lineage>
</organism>
<dbReference type="Proteomes" id="UP000010411">
    <property type="component" value="Unassembled WGS sequence"/>
</dbReference>
<evidence type="ECO:0000313" key="2">
    <source>
        <dbReference type="Proteomes" id="UP000010411"/>
    </source>
</evidence>
<dbReference type="AlphaFoldDB" id="L1KV69"/>
<protein>
    <submittedName>
        <fullName evidence="1">Uncharacterized protein</fullName>
    </submittedName>
</protein>
<name>L1KV69_9ACTN</name>
<proteinExistence type="predicted"/>
<gene>
    <name evidence="1" type="ORF">STRIP9103_01079</name>
</gene>
<sequence length="147" mass="16168">MTSMAEVKSTPAFRDAGPRAGFVVALPDLLSYEPAISTEGAHLGDGSWELKITRSVMQFRDVRTGEEYVAKTREIVTKTAAQYQPTVVVEELSLHTEPERAPYIDGALLDDLEQAATNTKWKVYRLIALCQGLNDATRLGTPMSAPR</sequence>
<evidence type="ECO:0000313" key="1">
    <source>
        <dbReference type="EMBL" id="EKX64434.1"/>
    </source>
</evidence>
<comment type="caution">
    <text evidence="1">The sequence shown here is derived from an EMBL/GenBank/DDBJ whole genome shotgun (WGS) entry which is preliminary data.</text>
</comment>
<accession>L1KV69</accession>
<dbReference type="EMBL" id="AEJC01000372">
    <property type="protein sequence ID" value="EKX64434.1"/>
    <property type="molecule type" value="Genomic_DNA"/>
</dbReference>